<organism evidence="3">
    <name type="scientific">Fusarium clavum</name>
    <dbReference type="NCBI Taxonomy" id="2594811"/>
    <lineage>
        <taxon>Eukaryota</taxon>
        <taxon>Fungi</taxon>
        <taxon>Dikarya</taxon>
        <taxon>Ascomycota</taxon>
        <taxon>Pezizomycotina</taxon>
        <taxon>Sordariomycetes</taxon>
        <taxon>Hypocreomycetidae</taxon>
        <taxon>Hypocreales</taxon>
        <taxon>Nectriaceae</taxon>
        <taxon>Fusarium</taxon>
        <taxon>Fusarium incarnatum-equiseti species complex</taxon>
    </lineage>
</organism>
<feature type="domain" description="PD-(D/E)XK nuclease-like" evidence="2">
    <location>
        <begin position="169"/>
        <end position="423"/>
    </location>
</feature>
<proteinExistence type="predicted"/>
<feature type="region of interest" description="Disordered" evidence="1">
    <location>
        <begin position="32"/>
        <end position="121"/>
    </location>
</feature>
<dbReference type="AlphaFoldDB" id="A0A090MDE0"/>
<reference evidence="3" key="1">
    <citation type="submission" date="2013-05" db="EMBL/GenBank/DDBJ databases">
        <title>Draft genome sequences of six wheat associated Fusarium spp. isolates.</title>
        <authorList>
            <person name="Moolhuijzen P.M."/>
            <person name="Manners J.M."/>
            <person name="Wilcox S."/>
            <person name="Bellgard M.I."/>
            <person name="Gardiner D.M."/>
        </authorList>
    </citation>
    <scope>NUCLEOTIDE SEQUENCE</scope>
    <source>
        <strain evidence="3">CS3069</strain>
    </source>
</reference>
<sequence>MNDFDTYIISWLKTLSADISYSAHVKPPCEKRPYDAGPLSPPPSHHNAGWMHPSTPQNKKRRLEGVTSLPAPPDTHVDEDPNEETPRQEGPHSVSGTDDSSSHKSNRSSPSKTFSKLSLNPDGLEEKQLDFLDSRIPDSLVQLATDMEEIGMGDRVVPDYLESELTELQKSSKAHGLFRPRMLDKSPDQPKRYLSHLHHKLQLDAIMQLLGDAKDCNDMEDDEAGWNNLVHTPLLKAAFYGNTQRGRQLDGFRPCTSASILPAYRIKGSLGKKVDYVFHFDPEKDSCQPETVDAINTWRAALTDNSINHSPYAPLRRFPISVSIETKPGGMSTRKAQLQMGVWHAAQWRHLGKLAGANLQALPFIPGILVYGHDWVFVASTYENGKTTLWTGGTFGSTLRLLSTFQVIAGVQRLRTWAMEVFWPWYKTYVLRVTTPLSAPTLSTRGSF</sequence>
<gene>
    <name evidence="3" type="ORF">BN850_0095020</name>
</gene>
<feature type="compositionally biased region" description="Basic and acidic residues" evidence="1">
    <location>
        <begin position="75"/>
        <end position="90"/>
    </location>
</feature>
<dbReference type="Pfam" id="PF20516">
    <property type="entry name" value="PDDEXK_12"/>
    <property type="match status" value="1"/>
</dbReference>
<dbReference type="EMBL" id="CBMI010002989">
    <property type="protein sequence ID" value="CEG05124.1"/>
    <property type="molecule type" value="Genomic_DNA"/>
</dbReference>
<comment type="caution">
    <text evidence="3">The sequence shown here is derived from an EMBL/GenBank/DDBJ whole genome shotgun (WGS) entry which is preliminary data.</text>
</comment>
<name>A0A090MDE0_9HYPO</name>
<evidence type="ECO:0000259" key="2">
    <source>
        <dbReference type="Pfam" id="PF20516"/>
    </source>
</evidence>
<dbReference type="InterPro" id="IPR046797">
    <property type="entry name" value="PDDEXK_12"/>
</dbReference>
<accession>A0A090MDE0</accession>
<evidence type="ECO:0000313" key="3">
    <source>
        <dbReference type="EMBL" id="CEG05124.1"/>
    </source>
</evidence>
<protein>
    <submittedName>
        <fullName evidence="3">WGS project CBMI000000000 data, contig CS3069_c002991</fullName>
    </submittedName>
</protein>
<evidence type="ECO:0000256" key="1">
    <source>
        <dbReference type="SAM" id="MobiDB-lite"/>
    </source>
</evidence>